<evidence type="ECO:0000256" key="2">
    <source>
        <dbReference type="ARBA" id="ARBA00009477"/>
    </source>
</evidence>
<gene>
    <name evidence="13" type="ORF">SAMN04488001_3175</name>
</gene>
<evidence type="ECO:0000256" key="7">
    <source>
        <dbReference type="ARBA" id="ARBA00022989"/>
    </source>
</evidence>
<evidence type="ECO:0000259" key="11">
    <source>
        <dbReference type="Pfam" id="PF25994"/>
    </source>
</evidence>
<name>A0A1H3BK36_9RHOB</name>
<reference evidence="14" key="1">
    <citation type="submission" date="2016-10" db="EMBL/GenBank/DDBJ databases">
        <authorList>
            <person name="Varghese N."/>
            <person name="Submissions S."/>
        </authorList>
    </citation>
    <scope>NUCLEOTIDE SEQUENCE [LARGE SCALE GENOMIC DNA]</scope>
    <source>
        <strain evidence="14">DSM 26922</strain>
    </source>
</reference>
<feature type="coiled-coil region" evidence="10">
    <location>
        <begin position="161"/>
        <end position="240"/>
    </location>
</feature>
<evidence type="ECO:0000256" key="1">
    <source>
        <dbReference type="ARBA" id="ARBA00004377"/>
    </source>
</evidence>
<evidence type="ECO:0000256" key="8">
    <source>
        <dbReference type="ARBA" id="ARBA00023136"/>
    </source>
</evidence>
<dbReference type="Proteomes" id="UP000199441">
    <property type="component" value="Unassembled WGS sequence"/>
</dbReference>
<keyword evidence="8 9" id="KW-0472">Membrane</keyword>
<evidence type="ECO:0000256" key="5">
    <source>
        <dbReference type="ARBA" id="ARBA00022519"/>
    </source>
</evidence>
<dbReference type="PANTHER" id="PTHR30386:SF17">
    <property type="entry name" value="ALKALINE PROTEASE SECRETION PROTEIN APRE"/>
    <property type="match status" value="1"/>
</dbReference>
<dbReference type="InterPro" id="IPR010129">
    <property type="entry name" value="T1SS_HlyD"/>
</dbReference>
<dbReference type="RefSeq" id="WP_089947899.1">
    <property type="nucleotide sequence ID" value="NZ_FNOI01000007.1"/>
</dbReference>
<keyword evidence="5 9" id="KW-0997">Cell inner membrane</keyword>
<keyword evidence="6 9" id="KW-0812">Transmembrane</keyword>
<keyword evidence="10" id="KW-0175">Coiled coil</keyword>
<dbReference type="PRINTS" id="PR01490">
    <property type="entry name" value="RTXTOXIND"/>
</dbReference>
<keyword evidence="14" id="KW-1185">Reference proteome</keyword>
<dbReference type="EMBL" id="FNOI01000007">
    <property type="protein sequence ID" value="SDX42283.1"/>
    <property type="molecule type" value="Genomic_DNA"/>
</dbReference>
<evidence type="ECO:0000256" key="4">
    <source>
        <dbReference type="ARBA" id="ARBA00022475"/>
    </source>
</evidence>
<evidence type="ECO:0000313" key="14">
    <source>
        <dbReference type="Proteomes" id="UP000199441"/>
    </source>
</evidence>
<dbReference type="InterPro" id="IPR058982">
    <property type="entry name" value="Beta-barrel_AprE"/>
</dbReference>
<feature type="transmembrane region" description="Helical" evidence="9">
    <location>
        <begin position="25"/>
        <end position="44"/>
    </location>
</feature>
<dbReference type="InterPro" id="IPR058781">
    <property type="entry name" value="HH_AprE-like"/>
</dbReference>
<dbReference type="GO" id="GO:0015031">
    <property type="term" value="P:protein transport"/>
    <property type="evidence" value="ECO:0007669"/>
    <property type="project" value="InterPro"/>
</dbReference>
<dbReference type="STRING" id="670155.SAMN04488001_3175"/>
<evidence type="ECO:0000313" key="13">
    <source>
        <dbReference type="EMBL" id="SDX42283.1"/>
    </source>
</evidence>
<feature type="domain" description="AprE-like long alpha-helical hairpin" evidence="11">
    <location>
        <begin position="102"/>
        <end position="289"/>
    </location>
</feature>
<dbReference type="InterPro" id="IPR050739">
    <property type="entry name" value="MFP"/>
</dbReference>
<protein>
    <recommendedName>
        <fullName evidence="9">Membrane fusion protein (MFP) family protein</fullName>
    </recommendedName>
</protein>
<dbReference type="Pfam" id="PF25994">
    <property type="entry name" value="HH_AprE"/>
    <property type="match status" value="1"/>
</dbReference>
<comment type="subcellular location">
    <subcellularLocation>
        <location evidence="1 9">Cell inner membrane</location>
        <topology evidence="1 9">Single-pass membrane protein</topology>
    </subcellularLocation>
</comment>
<keyword evidence="3 9" id="KW-0813">Transport</keyword>
<feature type="coiled-coil region" evidence="10">
    <location>
        <begin position="270"/>
        <end position="297"/>
    </location>
</feature>
<feature type="domain" description="AprE-like beta-barrel" evidence="12">
    <location>
        <begin position="332"/>
        <end position="423"/>
    </location>
</feature>
<dbReference type="Pfam" id="PF26002">
    <property type="entry name" value="Beta-barrel_AprE"/>
    <property type="match status" value="1"/>
</dbReference>
<accession>A0A1H3BK36</accession>
<dbReference type="GO" id="GO:0005886">
    <property type="term" value="C:plasma membrane"/>
    <property type="evidence" value="ECO:0007669"/>
    <property type="project" value="UniProtKB-SubCell"/>
</dbReference>
<dbReference type="AlphaFoldDB" id="A0A1H3BK36"/>
<evidence type="ECO:0000256" key="6">
    <source>
        <dbReference type="ARBA" id="ARBA00022692"/>
    </source>
</evidence>
<dbReference type="NCBIfam" id="TIGR01843">
    <property type="entry name" value="type_I_hlyD"/>
    <property type="match status" value="1"/>
</dbReference>
<evidence type="ECO:0000256" key="3">
    <source>
        <dbReference type="ARBA" id="ARBA00022448"/>
    </source>
</evidence>
<proteinExistence type="inferred from homology"/>
<evidence type="ECO:0000256" key="9">
    <source>
        <dbReference type="RuleBase" id="RU365093"/>
    </source>
</evidence>
<comment type="similarity">
    <text evidence="2 9">Belongs to the membrane fusion protein (MFP) (TC 8.A.1) family.</text>
</comment>
<organism evidence="13 14">
    <name type="scientific">Litoreibacter albidus</name>
    <dbReference type="NCBI Taxonomy" id="670155"/>
    <lineage>
        <taxon>Bacteria</taxon>
        <taxon>Pseudomonadati</taxon>
        <taxon>Pseudomonadota</taxon>
        <taxon>Alphaproteobacteria</taxon>
        <taxon>Rhodobacterales</taxon>
        <taxon>Roseobacteraceae</taxon>
        <taxon>Litoreibacter</taxon>
    </lineage>
</organism>
<evidence type="ECO:0000259" key="12">
    <source>
        <dbReference type="Pfam" id="PF26002"/>
    </source>
</evidence>
<dbReference type="OrthoDB" id="9810980at2"/>
<keyword evidence="4 9" id="KW-1003">Cell membrane</keyword>
<dbReference type="PANTHER" id="PTHR30386">
    <property type="entry name" value="MEMBRANE FUSION SUBUNIT OF EMRAB-TOLC MULTIDRUG EFFLUX PUMP"/>
    <property type="match status" value="1"/>
</dbReference>
<keyword evidence="7 9" id="KW-1133">Transmembrane helix</keyword>
<evidence type="ECO:0000256" key="10">
    <source>
        <dbReference type="SAM" id="Coils"/>
    </source>
</evidence>
<sequence>MSNVTLHTAPAEWYDDVPRSVSKHMIFGLLLFVLSFGGFGAWALRAPLAAAVIAQGSFVATGRNKIVQHLEGGIINSILIEEGDTVTAGQPILLLDETAALATERELFLRQIRLEAMEVRILAEHSGAERLVFPPHIETLRSDFSIASMLDSQKVTFDAAARQLKNDIVLLEQSIEALTVRSSGYGYQLDATRTQLEILHEDLESKQELLDRGLIRRTEVNALRRAIAEAQGQVGRLTAEISEITEVTKRYEAQIAQTISERQSAALDELQLVQSELESVSEQARRAENILRRSEVLAPVSGTVVTLHYHTAGGVIESGKPIAEILPSGEPLIIEASVPRTEVDVVQQGQMATVRLTGLNARTTPILEGQVFYVSADAILDRRQEMPQEVYIARVSVSPEQLDRVRGFSPTPGMPAEIMIQTEARTFFQYLMKPITDSMNRAFREQ</sequence>